<gene>
    <name evidence="2" type="ORF">CEXT_686481</name>
</gene>
<keyword evidence="1" id="KW-0812">Transmembrane</keyword>
<feature type="transmembrane region" description="Helical" evidence="1">
    <location>
        <begin position="6"/>
        <end position="29"/>
    </location>
</feature>
<keyword evidence="3" id="KW-1185">Reference proteome</keyword>
<name>A0AAV4RJI4_CAEEX</name>
<evidence type="ECO:0000256" key="1">
    <source>
        <dbReference type="SAM" id="Phobius"/>
    </source>
</evidence>
<keyword evidence="1" id="KW-1133">Transmembrane helix</keyword>
<comment type="caution">
    <text evidence="2">The sequence shown here is derived from an EMBL/GenBank/DDBJ whole genome shotgun (WGS) entry which is preliminary data.</text>
</comment>
<keyword evidence="1" id="KW-0472">Membrane</keyword>
<evidence type="ECO:0000313" key="3">
    <source>
        <dbReference type="Proteomes" id="UP001054945"/>
    </source>
</evidence>
<organism evidence="2 3">
    <name type="scientific">Caerostris extrusa</name>
    <name type="common">Bark spider</name>
    <name type="synonym">Caerostris bankana</name>
    <dbReference type="NCBI Taxonomy" id="172846"/>
    <lineage>
        <taxon>Eukaryota</taxon>
        <taxon>Metazoa</taxon>
        <taxon>Ecdysozoa</taxon>
        <taxon>Arthropoda</taxon>
        <taxon>Chelicerata</taxon>
        <taxon>Arachnida</taxon>
        <taxon>Araneae</taxon>
        <taxon>Araneomorphae</taxon>
        <taxon>Entelegynae</taxon>
        <taxon>Araneoidea</taxon>
        <taxon>Araneidae</taxon>
        <taxon>Caerostris</taxon>
    </lineage>
</organism>
<feature type="transmembrane region" description="Helical" evidence="1">
    <location>
        <begin position="36"/>
        <end position="55"/>
    </location>
</feature>
<evidence type="ECO:0000313" key="2">
    <source>
        <dbReference type="EMBL" id="GIY21855.1"/>
    </source>
</evidence>
<sequence>MARSLFWLSFVFFWLTIWRNLSFIFRLLWLTIWRELSFGFFGLQYGEIFLLAVYLQTIPPRRVPSPRSIAAVIRMDKINSTSSPFATPSPSPPPHERKIHCENVFHLSYVIPGLASPSPSALPPLSHPFILCDQ</sequence>
<dbReference type="AlphaFoldDB" id="A0AAV4RJI4"/>
<accession>A0AAV4RJI4</accession>
<proteinExistence type="predicted"/>
<protein>
    <submittedName>
        <fullName evidence="2">Uncharacterized protein</fullName>
    </submittedName>
</protein>
<reference evidence="2 3" key="1">
    <citation type="submission" date="2021-06" db="EMBL/GenBank/DDBJ databases">
        <title>Caerostris extrusa draft genome.</title>
        <authorList>
            <person name="Kono N."/>
            <person name="Arakawa K."/>
        </authorList>
    </citation>
    <scope>NUCLEOTIDE SEQUENCE [LARGE SCALE GENOMIC DNA]</scope>
</reference>
<dbReference type="Proteomes" id="UP001054945">
    <property type="component" value="Unassembled WGS sequence"/>
</dbReference>
<dbReference type="EMBL" id="BPLR01008061">
    <property type="protein sequence ID" value="GIY21855.1"/>
    <property type="molecule type" value="Genomic_DNA"/>
</dbReference>